<keyword evidence="8" id="KW-0175">Coiled coil</keyword>
<feature type="coiled-coil region" evidence="8">
    <location>
        <begin position="127"/>
        <end position="154"/>
    </location>
</feature>
<dbReference type="SUPFAM" id="SSF161098">
    <property type="entry name" value="MetI-like"/>
    <property type="match status" value="1"/>
</dbReference>
<evidence type="ECO:0000259" key="10">
    <source>
        <dbReference type="PROSITE" id="PS50928"/>
    </source>
</evidence>
<evidence type="ECO:0000256" key="3">
    <source>
        <dbReference type="ARBA" id="ARBA00022475"/>
    </source>
</evidence>
<keyword evidence="4 7" id="KW-0812">Transmembrane</keyword>
<dbReference type="PANTHER" id="PTHR47737">
    <property type="entry name" value="GLYCINE BETAINE/PROLINE BETAINE TRANSPORT SYSTEM PERMEASE PROTEIN PROW"/>
    <property type="match status" value="1"/>
</dbReference>
<keyword evidence="12" id="KW-1185">Reference proteome</keyword>
<comment type="similarity">
    <text evidence="7">Belongs to the binding-protein-dependent transport system permease family.</text>
</comment>
<dbReference type="EMBL" id="BPFH01000006">
    <property type="protein sequence ID" value="GIT96531.1"/>
    <property type="molecule type" value="Genomic_DNA"/>
</dbReference>
<comment type="caution">
    <text evidence="11">The sequence shown here is derived from an EMBL/GenBank/DDBJ whole genome shotgun (WGS) entry which is preliminary data.</text>
</comment>
<evidence type="ECO:0000256" key="4">
    <source>
        <dbReference type="ARBA" id="ARBA00022692"/>
    </source>
</evidence>
<dbReference type="InterPro" id="IPR000515">
    <property type="entry name" value="MetI-like"/>
</dbReference>
<dbReference type="Gene3D" id="1.10.3720.10">
    <property type="entry name" value="MetI-like"/>
    <property type="match status" value="1"/>
</dbReference>
<evidence type="ECO:0000256" key="6">
    <source>
        <dbReference type="ARBA" id="ARBA00023136"/>
    </source>
</evidence>
<dbReference type="Pfam" id="PF00528">
    <property type="entry name" value="BPD_transp_1"/>
    <property type="match status" value="1"/>
</dbReference>
<name>A0ABQ4NQ43_9RHOB</name>
<evidence type="ECO:0000256" key="9">
    <source>
        <dbReference type="SAM" id="MobiDB-lite"/>
    </source>
</evidence>
<feature type="transmembrane region" description="Helical" evidence="7">
    <location>
        <begin position="329"/>
        <end position="350"/>
    </location>
</feature>
<keyword evidence="2 7" id="KW-0813">Transport</keyword>
<evidence type="ECO:0000256" key="2">
    <source>
        <dbReference type="ARBA" id="ARBA00022448"/>
    </source>
</evidence>
<evidence type="ECO:0000313" key="11">
    <source>
        <dbReference type="EMBL" id="GIT96531.1"/>
    </source>
</evidence>
<feature type="transmembrane region" description="Helical" evidence="7">
    <location>
        <begin position="47"/>
        <end position="65"/>
    </location>
</feature>
<evidence type="ECO:0000256" key="7">
    <source>
        <dbReference type="RuleBase" id="RU363032"/>
    </source>
</evidence>
<dbReference type="InterPro" id="IPR035906">
    <property type="entry name" value="MetI-like_sf"/>
</dbReference>
<feature type="transmembrane region" description="Helical" evidence="7">
    <location>
        <begin position="291"/>
        <end position="317"/>
    </location>
</feature>
<comment type="subcellular location">
    <subcellularLocation>
        <location evidence="1 7">Cell membrane</location>
        <topology evidence="1 7">Multi-pass membrane protein</topology>
    </subcellularLocation>
</comment>
<sequence length="508" mass="54060">MSAVADHTTPKPTAGSPGPESDVGTFVALNEGYYAAQFQAIGDKRGFLVTWNWAAFLLGSIWYGMRSLWAYFLPFVALETLAVVQLARGIWGDLGAPILARLPGIEATLARRYEQLAEARETAPDRVAGFENTIASLERAIDGIKAEAAAANAQALTLILSGLAALLVIKSAQAVLANPGLHARYSNWLSDRTLGHGLSPLKTAVAGALTVITYVTCSLKFGFPEVVPALQGFPADPAVQSGVAQAIKDWITNASLRSEWVFDGLVFGIRSVLDMLETIFVETPWPVMCGFILLLTGLSAGWRAAIFTGAGLAYLGYLGFWDKSMQTLALLGTAACISITLGIPLGIACARSRRLYAVVRPVLDFMQTMPAFVYLIPIIAFFGTGKPAAVIATMIFGGSPVVRLTVLGLRGVPESVREAAQAFGANRRYLLWKVDLPLAMPSIMAGINQTILLSLAMVVIASLIGAKGLGEDVLEALQYASEGQGILAGLAILCCAMILDRIIQGKRR</sequence>
<dbReference type="CDD" id="cd06261">
    <property type="entry name" value="TM_PBP2"/>
    <property type="match status" value="1"/>
</dbReference>
<evidence type="ECO:0000313" key="12">
    <source>
        <dbReference type="Proteomes" id="UP000786693"/>
    </source>
</evidence>
<keyword evidence="6 7" id="KW-0472">Membrane</keyword>
<dbReference type="RefSeq" id="WP_220750025.1">
    <property type="nucleotide sequence ID" value="NZ_BPFH01000006.1"/>
</dbReference>
<proteinExistence type="inferred from homology"/>
<keyword evidence="5 7" id="KW-1133">Transmembrane helix</keyword>
<accession>A0ABQ4NQ43</accession>
<evidence type="ECO:0000256" key="8">
    <source>
        <dbReference type="SAM" id="Coils"/>
    </source>
</evidence>
<dbReference type="Proteomes" id="UP000786693">
    <property type="component" value="Unassembled WGS sequence"/>
</dbReference>
<feature type="transmembrane region" description="Helical" evidence="7">
    <location>
        <begin position="484"/>
        <end position="503"/>
    </location>
</feature>
<reference evidence="11 12" key="1">
    <citation type="submission" date="2021-05" db="EMBL/GenBank/DDBJ databases">
        <title>Bacteria Genome sequencing.</title>
        <authorList>
            <person name="Takabe Y."/>
            <person name="Nakajima Y."/>
            <person name="Suzuki S."/>
            <person name="Shiozaki T."/>
        </authorList>
    </citation>
    <scope>NUCLEOTIDE SEQUENCE [LARGE SCALE GENOMIC DNA]</scope>
    <source>
        <strain evidence="11 12">AI_62</strain>
    </source>
</reference>
<gene>
    <name evidence="11" type="ORF">JANAI62_31540</name>
</gene>
<dbReference type="PROSITE" id="PS50928">
    <property type="entry name" value="ABC_TM1"/>
    <property type="match status" value="1"/>
</dbReference>
<evidence type="ECO:0000256" key="1">
    <source>
        <dbReference type="ARBA" id="ARBA00004651"/>
    </source>
</evidence>
<evidence type="ECO:0000256" key="5">
    <source>
        <dbReference type="ARBA" id="ARBA00022989"/>
    </source>
</evidence>
<feature type="region of interest" description="Disordered" evidence="9">
    <location>
        <begin position="1"/>
        <end position="20"/>
    </location>
</feature>
<protein>
    <recommendedName>
        <fullName evidence="10">ABC transmembrane type-1 domain-containing protein</fullName>
    </recommendedName>
</protein>
<feature type="transmembrane region" description="Helical" evidence="7">
    <location>
        <begin position="362"/>
        <end position="382"/>
    </location>
</feature>
<feature type="domain" description="ABC transmembrane type-1" evidence="10">
    <location>
        <begin position="324"/>
        <end position="503"/>
    </location>
</feature>
<dbReference type="PANTHER" id="PTHR47737:SF1">
    <property type="entry name" value="GLYCINE BETAINE_PROLINE BETAINE TRANSPORT SYSTEM PERMEASE PROTEIN PROW"/>
    <property type="match status" value="1"/>
</dbReference>
<organism evidence="11 12">
    <name type="scientific">Jannaschia pagri</name>
    <dbReference type="NCBI Taxonomy" id="2829797"/>
    <lineage>
        <taxon>Bacteria</taxon>
        <taxon>Pseudomonadati</taxon>
        <taxon>Pseudomonadota</taxon>
        <taxon>Alphaproteobacteria</taxon>
        <taxon>Rhodobacterales</taxon>
        <taxon>Roseobacteraceae</taxon>
        <taxon>Jannaschia</taxon>
    </lineage>
</organism>
<feature type="transmembrane region" description="Helical" evidence="7">
    <location>
        <begin position="438"/>
        <end position="464"/>
    </location>
</feature>
<keyword evidence="3" id="KW-1003">Cell membrane</keyword>